<dbReference type="PANTHER" id="PTHR11138:SF5">
    <property type="entry name" value="METHIONYL-TRNA FORMYLTRANSFERASE, MITOCHONDRIAL"/>
    <property type="match status" value="1"/>
</dbReference>
<comment type="caution">
    <text evidence="3">The sequence shown here is derived from an EMBL/GenBank/DDBJ whole genome shotgun (WGS) entry which is preliminary data.</text>
</comment>
<organism evidence="3 4">
    <name type="scientific">Rhizobium fredii</name>
    <name type="common">Sinorhizobium fredii</name>
    <dbReference type="NCBI Taxonomy" id="380"/>
    <lineage>
        <taxon>Bacteria</taxon>
        <taxon>Pseudomonadati</taxon>
        <taxon>Pseudomonadota</taxon>
        <taxon>Alphaproteobacteria</taxon>
        <taxon>Hyphomicrobiales</taxon>
        <taxon>Rhizobiaceae</taxon>
        <taxon>Sinorhizobium/Ensifer group</taxon>
        <taxon>Sinorhizobium</taxon>
    </lineage>
</organism>
<dbReference type="Gene3D" id="3.40.50.12230">
    <property type="match status" value="1"/>
</dbReference>
<accession>A0A2A6LX23</accession>
<dbReference type="RefSeq" id="WP_042775300.1">
    <property type="nucleotide sequence ID" value="NZ_NWTC01000012.1"/>
</dbReference>
<evidence type="ECO:0000313" key="3">
    <source>
        <dbReference type="EMBL" id="PDT46699.1"/>
    </source>
</evidence>
<dbReference type="Pfam" id="PF00551">
    <property type="entry name" value="Formyl_trans_N"/>
    <property type="match status" value="1"/>
</dbReference>
<dbReference type="InterPro" id="IPR002376">
    <property type="entry name" value="Formyl_transf_N"/>
</dbReference>
<dbReference type="AlphaFoldDB" id="A0A2A6LX23"/>
<dbReference type="CDD" id="cd08651">
    <property type="entry name" value="FMT_core_like_4"/>
    <property type="match status" value="1"/>
</dbReference>
<gene>
    <name evidence="3" type="ORF">CO661_17565</name>
</gene>
<evidence type="ECO:0000313" key="4">
    <source>
        <dbReference type="Proteomes" id="UP000220353"/>
    </source>
</evidence>
<dbReference type="InterPro" id="IPR011034">
    <property type="entry name" value="Formyl_transferase-like_C_sf"/>
</dbReference>
<dbReference type="SUPFAM" id="SSF53328">
    <property type="entry name" value="Formyltransferase"/>
    <property type="match status" value="1"/>
</dbReference>
<protein>
    <submittedName>
        <fullName evidence="3">Methionyl-tRNA formyltransferase</fullName>
    </submittedName>
</protein>
<name>A0A2A6LX23_RHIFR</name>
<dbReference type="GO" id="GO:0004479">
    <property type="term" value="F:methionyl-tRNA formyltransferase activity"/>
    <property type="evidence" value="ECO:0007669"/>
    <property type="project" value="TreeGrafter"/>
</dbReference>
<feature type="domain" description="Formyl transferase C-terminal" evidence="2">
    <location>
        <begin position="203"/>
        <end position="296"/>
    </location>
</feature>
<feature type="domain" description="Formyl transferase N-terminal" evidence="1">
    <location>
        <begin position="27"/>
        <end position="176"/>
    </location>
</feature>
<reference evidence="3 4" key="1">
    <citation type="submission" date="2017-09" db="EMBL/GenBank/DDBJ databases">
        <title>Comparative genomics of rhizobia isolated from Phaseolus vulgaris in China.</title>
        <authorList>
            <person name="Tong W."/>
        </authorList>
    </citation>
    <scope>NUCLEOTIDE SEQUENCE [LARGE SCALE GENOMIC DNA]</scope>
    <source>
        <strain evidence="3 4">PCH1</strain>
    </source>
</reference>
<evidence type="ECO:0000259" key="1">
    <source>
        <dbReference type="Pfam" id="PF00551"/>
    </source>
</evidence>
<evidence type="ECO:0000259" key="2">
    <source>
        <dbReference type="Pfam" id="PF02911"/>
    </source>
</evidence>
<dbReference type="InterPro" id="IPR036477">
    <property type="entry name" value="Formyl_transf_N_sf"/>
</dbReference>
<dbReference type="Proteomes" id="UP000220353">
    <property type="component" value="Unassembled WGS sequence"/>
</dbReference>
<keyword evidence="3" id="KW-0808">Transferase</keyword>
<dbReference type="InterPro" id="IPR005793">
    <property type="entry name" value="Formyl_trans_C"/>
</dbReference>
<dbReference type="PANTHER" id="PTHR11138">
    <property type="entry name" value="METHIONYL-TRNA FORMYLTRANSFERASE"/>
    <property type="match status" value="1"/>
</dbReference>
<dbReference type="Pfam" id="PF02911">
    <property type="entry name" value="Formyl_trans_C"/>
    <property type="match status" value="1"/>
</dbReference>
<sequence length="304" mass="32693">MRIVFVGAVESSKIALEALLKVGRAPALVITLPPELAGRHSDFVDLGAVARAAGVGVCYTTDINQPAVLEAMASVEPDLTFVIGWSQVCRQPFRDVARRGTIGFHPAALPRLRGRAVIPWTIIRDEDVTGSTLFWLDEGIDSGPILLQRLFAVAADETARSLYAKHTTNLSEMVIEAATLVQTGNPPRIEQDHDQASYCAKRTAADGLIDWNTPAGSVLRLVRATGAPYPGAFSFHSGEKIRIDAAVRTEKAGRFIGLAGQVQAYSERGFVVLCGDGECIDVVDWTSPTGKRPPVHSKFHGQAP</sequence>
<proteinExistence type="predicted"/>
<dbReference type="GO" id="GO:0005829">
    <property type="term" value="C:cytosol"/>
    <property type="evidence" value="ECO:0007669"/>
    <property type="project" value="TreeGrafter"/>
</dbReference>
<dbReference type="SUPFAM" id="SSF50486">
    <property type="entry name" value="FMT C-terminal domain-like"/>
    <property type="match status" value="1"/>
</dbReference>
<dbReference type="EMBL" id="NWTC01000012">
    <property type="protein sequence ID" value="PDT46699.1"/>
    <property type="molecule type" value="Genomic_DNA"/>
</dbReference>